<dbReference type="EMBL" id="AZHF01000014">
    <property type="protein sequence ID" value="OAA65083.1"/>
    <property type="molecule type" value="Genomic_DNA"/>
</dbReference>
<evidence type="ECO:0000256" key="1">
    <source>
        <dbReference type="SAM" id="MobiDB-lite"/>
    </source>
</evidence>
<protein>
    <submittedName>
        <fullName evidence="2">Uncharacterized protein</fullName>
    </submittedName>
</protein>
<organism evidence="2 3">
    <name type="scientific">Akanthomyces lecanii RCEF 1005</name>
    <dbReference type="NCBI Taxonomy" id="1081108"/>
    <lineage>
        <taxon>Eukaryota</taxon>
        <taxon>Fungi</taxon>
        <taxon>Dikarya</taxon>
        <taxon>Ascomycota</taxon>
        <taxon>Pezizomycotina</taxon>
        <taxon>Sordariomycetes</taxon>
        <taxon>Hypocreomycetidae</taxon>
        <taxon>Hypocreales</taxon>
        <taxon>Cordycipitaceae</taxon>
        <taxon>Akanthomyces</taxon>
        <taxon>Cordyceps confragosa</taxon>
    </lineage>
</organism>
<proteinExistence type="predicted"/>
<sequence>MPHNHEHPPPVDKQTLDIVQYFVRTRPARLQKALAKAKSQARGILRWLFADEKNALSAQTFRCVNCFATDLKKEIASDPWQKKRLEDAINDYWSNRRWGPLGSTKMRPRNSQFRQQHSQRRPNSDQNTTKRQHQGFYKL</sequence>
<reference evidence="2 3" key="1">
    <citation type="journal article" date="2016" name="Genome Biol. Evol.">
        <title>Divergent and convergent evolution of fungal pathogenicity.</title>
        <authorList>
            <person name="Shang Y."/>
            <person name="Xiao G."/>
            <person name="Zheng P."/>
            <person name="Cen K."/>
            <person name="Zhan S."/>
            <person name="Wang C."/>
        </authorList>
    </citation>
    <scope>NUCLEOTIDE SEQUENCE [LARGE SCALE GENOMIC DNA]</scope>
    <source>
        <strain evidence="2 3">RCEF 1005</strain>
    </source>
</reference>
<keyword evidence="3" id="KW-1185">Reference proteome</keyword>
<accession>A0A167XKF5</accession>
<evidence type="ECO:0000313" key="2">
    <source>
        <dbReference type="EMBL" id="OAA65083.1"/>
    </source>
</evidence>
<dbReference type="AlphaFoldDB" id="A0A167XKF5"/>
<name>A0A167XKF5_CORDF</name>
<evidence type="ECO:0000313" key="3">
    <source>
        <dbReference type="Proteomes" id="UP000076881"/>
    </source>
</evidence>
<feature type="region of interest" description="Disordered" evidence="1">
    <location>
        <begin position="96"/>
        <end position="139"/>
    </location>
</feature>
<dbReference type="Proteomes" id="UP000076881">
    <property type="component" value="Unassembled WGS sequence"/>
</dbReference>
<comment type="caution">
    <text evidence="2">The sequence shown here is derived from an EMBL/GenBank/DDBJ whole genome shotgun (WGS) entry which is preliminary data.</text>
</comment>
<gene>
    <name evidence="2" type="ORF">LEL_10530</name>
</gene>